<evidence type="ECO:0000313" key="3">
    <source>
        <dbReference type="Proteomes" id="UP000324800"/>
    </source>
</evidence>
<accession>A0A5J4UL74</accession>
<dbReference type="Proteomes" id="UP000324800">
    <property type="component" value="Unassembled WGS sequence"/>
</dbReference>
<evidence type="ECO:0000313" key="2">
    <source>
        <dbReference type="EMBL" id="KAA6370964.1"/>
    </source>
</evidence>
<organism evidence="2 3">
    <name type="scientific">Streblomastix strix</name>
    <dbReference type="NCBI Taxonomy" id="222440"/>
    <lineage>
        <taxon>Eukaryota</taxon>
        <taxon>Metamonada</taxon>
        <taxon>Preaxostyla</taxon>
        <taxon>Oxymonadida</taxon>
        <taxon>Streblomastigidae</taxon>
        <taxon>Streblomastix</taxon>
    </lineage>
</organism>
<evidence type="ECO:0000256" key="1">
    <source>
        <dbReference type="SAM" id="MobiDB-lite"/>
    </source>
</evidence>
<reference evidence="2 3" key="1">
    <citation type="submission" date="2019-03" db="EMBL/GenBank/DDBJ databases">
        <title>Single cell metagenomics reveals metabolic interactions within the superorganism composed of flagellate Streblomastix strix and complex community of Bacteroidetes bacteria on its surface.</title>
        <authorList>
            <person name="Treitli S.C."/>
            <person name="Kolisko M."/>
            <person name="Husnik F."/>
            <person name="Keeling P."/>
            <person name="Hampl V."/>
        </authorList>
    </citation>
    <scope>NUCLEOTIDE SEQUENCE [LARGE SCALE GENOMIC DNA]</scope>
    <source>
        <strain evidence="2">ST1C</strain>
    </source>
</reference>
<dbReference type="EMBL" id="SNRW01014901">
    <property type="protein sequence ID" value="KAA6370964.1"/>
    <property type="molecule type" value="Genomic_DNA"/>
</dbReference>
<dbReference type="AlphaFoldDB" id="A0A5J4UL74"/>
<feature type="region of interest" description="Disordered" evidence="1">
    <location>
        <begin position="614"/>
        <end position="633"/>
    </location>
</feature>
<protein>
    <submittedName>
        <fullName evidence="2">Uncharacterized protein</fullName>
    </submittedName>
</protein>
<name>A0A5J4UL74_9EUKA</name>
<comment type="caution">
    <text evidence="2">The sequence shown here is derived from an EMBL/GenBank/DDBJ whole genome shotgun (WGS) entry which is preliminary data.</text>
</comment>
<feature type="region of interest" description="Disordered" evidence="1">
    <location>
        <begin position="127"/>
        <end position="160"/>
    </location>
</feature>
<dbReference type="OrthoDB" id="5593919at2759"/>
<proteinExistence type="predicted"/>
<sequence>MKTVIRAPVVFQKSFSEVKSIAGPQFTYGMYRLSQRRNKIGNYESTQNLRYEVRDNDGVPLLHIQILISILVNYSYPSCKNQRGKDLNPIVQRFYKLFLTEQGIQVEKLLFDKTQFHDKKQIISMKENREKELLKRNSKHKRKRIESEDEQLSEGQPTQPLIKTDELDQLIKDSNLSIDPYFENLTQKELEDKPTMERKRRRLDLDDDEYVPEEIPKEDSRFEQKEEEGDFEIVNVSDGNNPWMNQILRGEFFDVDNAPHAFFYGTYQLLQEKRITYFSKSRLFFCAKTLFPFIDISDSNLDSKTKNLIPPACRTDICDQCDEADEIFLKMQRLNLKFEELSDIEQLKLKNWKIHITRADHQHEQLQLQILGLSPGECSLQIDYKENFMLAMLYQQMSRAFFTQRPVTCLSAVCYKIDENGNLLKAFITILSLIISHTGGFTLQCLSKMFESPFFNDVTSCNWFSVGGPHFRNQQVVCALLRPTQALIPRIQFTINFTEHGHGKGAVDSLFGQYSNQLFRNKDKGGIRSIVALQEELQQIGFINGAMSPDSCSHHEVMIFDTEQQENEIDYVPIMNFKQFLSFKREGEEIIAQNITNDPSNKKYKFKINIKQRPNKNKLKRSTAQVDDDDEPE</sequence>
<gene>
    <name evidence="2" type="ORF">EZS28_033509</name>
</gene>